<sequence length="112" mass="11337">MAGVAQAAVHPDAGDQRERAAVGEADQFVRQGEGELVAENDHVEGGTELPAVDESGQVRCRGLVDQHLPQLAALVGQPGVGGEGIGGGQAVPDVRVADRGPTGALGQRAARQ</sequence>
<gene>
    <name evidence="2" type="ORF">Adu01nite_22300</name>
</gene>
<name>A0ABQ3YTM9_9ACTN</name>
<organism evidence="2 3">
    <name type="scientific">Paractinoplanes durhamensis</name>
    <dbReference type="NCBI Taxonomy" id="113563"/>
    <lineage>
        <taxon>Bacteria</taxon>
        <taxon>Bacillati</taxon>
        <taxon>Actinomycetota</taxon>
        <taxon>Actinomycetes</taxon>
        <taxon>Micromonosporales</taxon>
        <taxon>Micromonosporaceae</taxon>
        <taxon>Paractinoplanes</taxon>
    </lineage>
</organism>
<reference evidence="2 3" key="1">
    <citation type="submission" date="2021-01" db="EMBL/GenBank/DDBJ databases">
        <title>Whole genome shotgun sequence of Actinoplanes durhamensis NBRC 14914.</title>
        <authorList>
            <person name="Komaki H."/>
            <person name="Tamura T."/>
        </authorList>
    </citation>
    <scope>NUCLEOTIDE SEQUENCE [LARGE SCALE GENOMIC DNA]</scope>
    <source>
        <strain evidence="2 3">NBRC 14914</strain>
    </source>
</reference>
<proteinExistence type="predicted"/>
<evidence type="ECO:0000256" key="1">
    <source>
        <dbReference type="SAM" id="MobiDB-lite"/>
    </source>
</evidence>
<comment type="caution">
    <text evidence="2">The sequence shown here is derived from an EMBL/GenBank/DDBJ whole genome shotgun (WGS) entry which is preliminary data.</text>
</comment>
<evidence type="ECO:0000313" key="2">
    <source>
        <dbReference type="EMBL" id="GIE00880.1"/>
    </source>
</evidence>
<feature type="region of interest" description="Disordered" evidence="1">
    <location>
        <begin position="82"/>
        <end position="112"/>
    </location>
</feature>
<feature type="compositionally biased region" description="Basic and acidic residues" evidence="1">
    <location>
        <begin position="12"/>
        <end position="21"/>
    </location>
</feature>
<dbReference type="EMBL" id="BOML01000019">
    <property type="protein sequence ID" value="GIE00880.1"/>
    <property type="molecule type" value="Genomic_DNA"/>
</dbReference>
<accession>A0ABQ3YTM9</accession>
<keyword evidence="3" id="KW-1185">Reference proteome</keyword>
<feature type="region of interest" description="Disordered" evidence="1">
    <location>
        <begin position="1"/>
        <end position="21"/>
    </location>
</feature>
<protein>
    <submittedName>
        <fullName evidence="2">Uncharacterized protein</fullName>
    </submittedName>
</protein>
<dbReference type="Proteomes" id="UP000637628">
    <property type="component" value="Unassembled WGS sequence"/>
</dbReference>
<evidence type="ECO:0000313" key="3">
    <source>
        <dbReference type="Proteomes" id="UP000637628"/>
    </source>
</evidence>